<evidence type="ECO:0008006" key="6">
    <source>
        <dbReference type="Google" id="ProtNLM"/>
    </source>
</evidence>
<protein>
    <recommendedName>
        <fullName evidence="6">Tetratricopeptide repeat protein</fullName>
    </recommendedName>
</protein>
<dbReference type="Proteomes" id="UP000654075">
    <property type="component" value="Unassembled WGS sequence"/>
</dbReference>
<feature type="repeat" description="TPR" evidence="3">
    <location>
        <begin position="104"/>
        <end position="137"/>
    </location>
</feature>
<dbReference type="EMBL" id="CAJNNV010026944">
    <property type="protein sequence ID" value="CAE8619302.1"/>
    <property type="molecule type" value="Genomic_DNA"/>
</dbReference>
<dbReference type="GO" id="GO:0000030">
    <property type="term" value="F:mannosyltransferase activity"/>
    <property type="evidence" value="ECO:0007669"/>
    <property type="project" value="TreeGrafter"/>
</dbReference>
<keyword evidence="1" id="KW-0677">Repeat</keyword>
<dbReference type="GO" id="GO:0005783">
    <property type="term" value="C:endoplasmic reticulum"/>
    <property type="evidence" value="ECO:0007669"/>
    <property type="project" value="TreeGrafter"/>
</dbReference>
<keyword evidence="5" id="KW-1185">Reference proteome</keyword>
<feature type="repeat" description="TPR" evidence="3">
    <location>
        <begin position="29"/>
        <end position="62"/>
    </location>
</feature>
<dbReference type="Pfam" id="PF13181">
    <property type="entry name" value="TPR_8"/>
    <property type="match status" value="2"/>
</dbReference>
<reference evidence="4" key="1">
    <citation type="submission" date="2021-02" db="EMBL/GenBank/DDBJ databases">
        <authorList>
            <person name="Dougan E. K."/>
            <person name="Rhodes N."/>
            <person name="Thang M."/>
            <person name="Chan C."/>
        </authorList>
    </citation>
    <scope>NUCLEOTIDE SEQUENCE</scope>
</reference>
<dbReference type="GO" id="GO:0035269">
    <property type="term" value="P:protein O-linked glycosylation via mannose"/>
    <property type="evidence" value="ECO:0007669"/>
    <property type="project" value="TreeGrafter"/>
</dbReference>
<feature type="non-terminal residue" evidence="4">
    <location>
        <position position="235"/>
    </location>
</feature>
<gene>
    <name evidence="4" type="ORF">PGLA1383_LOCUS36893</name>
</gene>
<dbReference type="PANTHER" id="PTHR44227:SF3">
    <property type="entry name" value="PROTEIN O-MANNOSYL-TRANSFERASE TMTC4"/>
    <property type="match status" value="1"/>
</dbReference>
<keyword evidence="2 3" id="KW-0802">TPR repeat</keyword>
<dbReference type="PROSITE" id="PS50005">
    <property type="entry name" value="TPR"/>
    <property type="match status" value="2"/>
</dbReference>
<proteinExistence type="predicted"/>
<evidence type="ECO:0000256" key="2">
    <source>
        <dbReference type="ARBA" id="ARBA00022803"/>
    </source>
</evidence>
<dbReference type="PANTHER" id="PTHR44227">
    <property type="match status" value="1"/>
</dbReference>
<dbReference type="InterPro" id="IPR019734">
    <property type="entry name" value="TPR_rpt"/>
</dbReference>
<evidence type="ECO:0000256" key="1">
    <source>
        <dbReference type="ARBA" id="ARBA00022737"/>
    </source>
</evidence>
<name>A0A813FYZ7_POLGL</name>
<sequence>WVLCYWRVLDWRTVEQITLVDGLKQLRSSRTQFNLANFYLQSQRMDEALVAYRRSIAADPQERDSQPLYHAGQILMYQGQYKEAEQYLHKAVSGYFSPLTLHEEEVWHDYGLALWHTGRSMEAVQNFQNAIITNPAFPKGYNNLACGLVLIGLSTQPPTMQYVQQGLQAAEQAITLQPGVPLYWRNAAVLLGLAGDTERALHAWSRFRELDPVTAASEEVGGTIPRDCTWEFYFR</sequence>
<dbReference type="GO" id="GO:0030968">
    <property type="term" value="P:endoplasmic reticulum unfolded protein response"/>
    <property type="evidence" value="ECO:0007669"/>
    <property type="project" value="TreeGrafter"/>
</dbReference>
<comment type="caution">
    <text evidence="4">The sequence shown here is derived from an EMBL/GenBank/DDBJ whole genome shotgun (WGS) entry which is preliminary data.</text>
</comment>
<dbReference type="OrthoDB" id="439538at2759"/>
<dbReference type="SMART" id="SM00028">
    <property type="entry name" value="TPR"/>
    <property type="match status" value="4"/>
</dbReference>
<dbReference type="OMA" id="DEAMYYM"/>
<dbReference type="InterPro" id="IPR011990">
    <property type="entry name" value="TPR-like_helical_dom_sf"/>
</dbReference>
<organism evidence="4 5">
    <name type="scientific">Polarella glacialis</name>
    <name type="common">Dinoflagellate</name>
    <dbReference type="NCBI Taxonomy" id="89957"/>
    <lineage>
        <taxon>Eukaryota</taxon>
        <taxon>Sar</taxon>
        <taxon>Alveolata</taxon>
        <taxon>Dinophyceae</taxon>
        <taxon>Suessiales</taxon>
        <taxon>Suessiaceae</taxon>
        <taxon>Polarella</taxon>
    </lineage>
</organism>
<evidence type="ECO:0000313" key="4">
    <source>
        <dbReference type="EMBL" id="CAE8619302.1"/>
    </source>
</evidence>
<dbReference type="Gene3D" id="1.25.40.10">
    <property type="entry name" value="Tetratricopeptide repeat domain"/>
    <property type="match status" value="1"/>
</dbReference>
<dbReference type="AlphaFoldDB" id="A0A813FYZ7"/>
<dbReference type="InterPro" id="IPR052346">
    <property type="entry name" value="O-mannosyl-transferase_TMTC"/>
</dbReference>
<dbReference type="SUPFAM" id="SSF48452">
    <property type="entry name" value="TPR-like"/>
    <property type="match status" value="1"/>
</dbReference>
<evidence type="ECO:0000256" key="3">
    <source>
        <dbReference type="PROSITE-ProRule" id="PRU00339"/>
    </source>
</evidence>
<evidence type="ECO:0000313" key="5">
    <source>
        <dbReference type="Proteomes" id="UP000654075"/>
    </source>
</evidence>
<accession>A0A813FYZ7</accession>